<protein>
    <submittedName>
        <fullName evidence="2">Hypothetical_protein</fullName>
    </submittedName>
</protein>
<dbReference type="AlphaFoldDB" id="A0AA86U5U9"/>
<evidence type="ECO:0000313" key="2">
    <source>
        <dbReference type="EMBL" id="CAL6036912.1"/>
    </source>
</evidence>
<sequence>MQQLPEQKLIDALSQLLKMQKSADVLSLYILMLPDHSYNILFQHLSKLLNLSEFTIHEQFNLLVIKYISRVKKVLISTNKRNCYNLLENKPRTQSKQSLLFQNTFSLCLNQILHTNESDNEILCKNVITHLQTFDAGRFWKQMHSLIQYKSPVQLREYFQNSFRRFMHQEFISIEDKVILRNLITQMKDKKPSTIAEKFMEIADKNYFKRNVVMYIVNLKKYQSNK</sequence>
<name>A0AA86U5U9_9EUKA</name>
<evidence type="ECO:0000313" key="1">
    <source>
        <dbReference type="EMBL" id="CAI9943915.1"/>
    </source>
</evidence>
<dbReference type="Proteomes" id="UP001642409">
    <property type="component" value="Unassembled WGS sequence"/>
</dbReference>
<organism evidence="1">
    <name type="scientific">Hexamita inflata</name>
    <dbReference type="NCBI Taxonomy" id="28002"/>
    <lineage>
        <taxon>Eukaryota</taxon>
        <taxon>Metamonada</taxon>
        <taxon>Diplomonadida</taxon>
        <taxon>Hexamitidae</taxon>
        <taxon>Hexamitinae</taxon>
        <taxon>Hexamita</taxon>
    </lineage>
</organism>
<reference evidence="1" key="1">
    <citation type="submission" date="2023-06" db="EMBL/GenBank/DDBJ databases">
        <authorList>
            <person name="Kurt Z."/>
        </authorList>
    </citation>
    <scope>NUCLEOTIDE SEQUENCE</scope>
</reference>
<dbReference type="EMBL" id="CAXDID020000135">
    <property type="protein sequence ID" value="CAL6036912.1"/>
    <property type="molecule type" value="Genomic_DNA"/>
</dbReference>
<keyword evidence="3" id="KW-1185">Reference proteome</keyword>
<comment type="caution">
    <text evidence="1">The sequence shown here is derived from an EMBL/GenBank/DDBJ whole genome shotgun (WGS) entry which is preliminary data.</text>
</comment>
<gene>
    <name evidence="1" type="ORF">HINF_LOCUS31560</name>
    <name evidence="2" type="ORF">HINF_LOCUS36638</name>
</gene>
<dbReference type="EMBL" id="CATOUU010000720">
    <property type="protein sequence ID" value="CAI9943915.1"/>
    <property type="molecule type" value="Genomic_DNA"/>
</dbReference>
<proteinExistence type="predicted"/>
<evidence type="ECO:0000313" key="3">
    <source>
        <dbReference type="Proteomes" id="UP001642409"/>
    </source>
</evidence>
<reference evidence="2 3" key="2">
    <citation type="submission" date="2024-07" db="EMBL/GenBank/DDBJ databases">
        <authorList>
            <person name="Akdeniz Z."/>
        </authorList>
    </citation>
    <scope>NUCLEOTIDE SEQUENCE [LARGE SCALE GENOMIC DNA]</scope>
</reference>
<accession>A0AA86U5U9</accession>